<evidence type="ECO:0000256" key="1">
    <source>
        <dbReference type="ARBA" id="ARBA00001695"/>
    </source>
</evidence>
<dbReference type="EMBL" id="BONZ01000067">
    <property type="protein sequence ID" value="GIH18432.1"/>
    <property type="molecule type" value="Genomic_DNA"/>
</dbReference>
<evidence type="ECO:0000256" key="4">
    <source>
        <dbReference type="ARBA" id="ARBA00022801"/>
    </source>
</evidence>
<evidence type="ECO:0000256" key="6">
    <source>
        <dbReference type="RuleBase" id="RU361192"/>
    </source>
</evidence>
<dbReference type="EC" id="3.2.1.89" evidence="3 6"/>
<protein>
    <recommendedName>
        <fullName evidence="3 6">Arabinogalactan endo-beta-1,4-galactanase</fullName>
        <ecNumber evidence="3 6">3.2.1.89</ecNumber>
    </recommendedName>
</protein>
<feature type="domain" description="F5/8 type C" evidence="9">
    <location>
        <begin position="62"/>
        <end position="206"/>
    </location>
</feature>
<dbReference type="GO" id="GO:0031218">
    <property type="term" value="F:arabinogalactan endo-1,4-beta-galactosidase activity"/>
    <property type="evidence" value="ECO:0007669"/>
    <property type="project" value="UniProtKB-EC"/>
</dbReference>
<evidence type="ECO:0000256" key="3">
    <source>
        <dbReference type="ARBA" id="ARBA00012556"/>
    </source>
</evidence>
<dbReference type="Gene3D" id="2.60.120.260">
    <property type="entry name" value="Galactose-binding domain-like"/>
    <property type="match status" value="1"/>
</dbReference>
<keyword evidence="8" id="KW-1133">Transmembrane helix</keyword>
<dbReference type="PROSITE" id="PS50022">
    <property type="entry name" value="FA58C_3"/>
    <property type="match status" value="1"/>
</dbReference>
<feature type="transmembrane region" description="Helical" evidence="8">
    <location>
        <begin position="29"/>
        <end position="49"/>
    </location>
</feature>
<evidence type="ECO:0000256" key="5">
    <source>
        <dbReference type="ARBA" id="ARBA00023295"/>
    </source>
</evidence>
<dbReference type="InterPro" id="IPR008979">
    <property type="entry name" value="Galactose-bd-like_sf"/>
</dbReference>
<dbReference type="Gene3D" id="3.20.20.80">
    <property type="entry name" value="Glycosidases"/>
    <property type="match status" value="1"/>
</dbReference>
<dbReference type="Proteomes" id="UP000642748">
    <property type="component" value="Unassembled WGS sequence"/>
</dbReference>
<dbReference type="InterPro" id="IPR011683">
    <property type="entry name" value="Glyco_hydro_53"/>
</dbReference>
<accession>A0A8J3VTH2</accession>
<comment type="catalytic activity">
    <reaction evidence="1 6">
        <text>The enzyme specifically hydrolyzes (1-&gt;4)-beta-D-galactosidic linkages in type I arabinogalactans.</text>
        <dbReference type="EC" id="3.2.1.89"/>
    </reaction>
</comment>
<evidence type="ECO:0000256" key="7">
    <source>
        <dbReference type="SAM" id="MobiDB-lite"/>
    </source>
</evidence>
<dbReference type="GO" id="GO:0015926">
    <property type="term" value="F:glucosidase activity"/>
    <property type="evidence" value="ECO:0007669"/>
    <property type="project" value="InterPro"/>
</dbReference>
<evidence type="ECO:0000313" key="10">
    <source>
        <dbReference type="EMBL" id="GIH18432.1"/>
    </source>
</evidence>
<dbReference type="SUPFAM" id="SSF49785">
    <property type="entry name" value="Galactose-binding domain-like"/>
    <property type="match status" value="1"/>
</dbReference>
<dbReference type="InterPro" id="IPR017853">
    <property type="entry name" value="GH"/>
</dbReference>
<comment type="similarity">
    <text evidence="2 6">Belongs to the glycosyl hydrolase 53 family.</text>
</comment>
<dbReference type="GO" id="GO:0045490">
    <property type="term" value="P:pectin catabolic process"/>
    <property type="evidence" value="ECO:0007669"/>
    <property type="project" value="TreeGrafter"/>
</dbReference>
<evidence type="ECO:0000256" key="2">
    <source>
        <dbReference type="ARBA" id="ARBA00010687"/>
    </source>
</evidence>
<dbReference type="AlphaFoldDB" id="A0A8J3VTH2"/>
<dbReference type="PANTHER" id="PTHR34983">
    <property type="entry name" value="ARABINOGALACTAN ENDO-BETA-1,4-GALACTANASE A"/>
    <property type="match status" value="1"/>
</dbReference>
<dbReference type="InterPro" id="IPR000421">
    <property type="entry name" value="FA58C"/>
</dbReference>
<feature type="region of interest" description="Disordered" evidence="7">
    <location>
        <begin position="1"/>
        <end position="21"/>
    </location>
</feature>
<keyword evidence="8" id="KW-0812">Transmembrane</keyword>
<evidence type="ECO:0000313" key="11">
    <source>
        <dbReference type="Proteomes" id="UP000642748"/>
    </source>
</evidence>
<keyword evidence="8" id="KW-0472">Membrane</keyword>
<reference evidence="10" key="1">
    <citation type="submission" date="2021-01" db="EMBL/GenBank/DDBJ databases">
        <title>Whole genome shotgun sequence of Rugosimonospora africana NBRC 104875.</title>
        <authorList>
            <person name="Komaki H."/>
            <person name="Tamura T."/>
        </authorList>
    </citation>
    <scope>NUCLEOTIDE SEQUENCE</scope>
    <source>
        <strain evidence="10">NBRC 104875</strain>
    </source>
</reference>
<dbReference type="Pfam" id="PF07745">
    <property type="entry name" value="Glyco_hydro_53"/>
    <property type="match status" value="1"/>
</dbReference>
<sequence>MSNPSPSSPVPPARVAHPRRRSGVRAAQISAIIVALVALPGIALSSTALPGTALNGAALADAPHPAAPATPKPALRVDLAVGSAATASSTAAGAPAANAVDGSATTAWCANQWTGSVVVDLGRSESLDSVGFTLAATASPSTVAVDLGTVAGVWQPVSSARNLAANGDTPAYVPLPAGQKARYARLTVTTGDGTPACVGELRLYGRDTATDGMMLGADLSFTAQELAAGTRFSDRGADTDPVRAMRDHGANYARIRLWLAPPAGYSDLANDLALARRVVASGMKVYLDIHYSDFWADPQHQDTPAAWQGQDLPTLAATVRGYTHDVIAAFARQGTPVSMVSIGNEIRNGMLWPTGQIDWTADTGWDNLATLLKAGVAGAESANPPHHQLRVMLHFDEGGNNADSYRFFTNLVSRGVPFDVIGLSYYPFFHGPVAAFRDNVDKLATQFGKDIVVAETQYAWTLANGDTTGNFVWQASQTEGGYPISPGGQLSLDSDLLSILAQLPGGHGAGLFYWEPEWVPGVGWEPGAGTPNDNLTLFDFQGRALPSIGLFENPAAVCRRGDPYSVPCVIAP</sequence>
<keyword evidence="5 6" id="KW-0326">Glycosidase</keyword>
<feature type="compositionally biased region" description="Pro residues" evidence="7">
    <location>
        <begin position="1"/>
        <end position="12"/>
    </location>
</feature>
<keyword evidence="11" id="KW-1185">Reference proteome</keyword>
<dbReference type="RefSeq" id="WP_203921952.1">
    <property type="nucleotide sequence ID" value="NZ_BONZ01000067.1"/>
</dbReference>
<evidence type="ECO:0000259" key="9">
    <source>
        <dbReference type="PROSITE" id="PS50022"/>
    </source>
</evidence>
<evidence type="ECO:0000256" key="8">
    <source>
        <dbReference type="SAM" id="Phobius"/>
    </source>
</evidence>
<keyword evidence="4 6" id="KW-0378">Hydrolase</keyword>
<dbReference type="SUPFAM" id="SSF51445">
    <property type="entry name" value="(Trans)glycosidases"/>
    <property type="match status" value="1"/>
</dbReference>
<comment type="caution">
    <text evidence="10">The sequence shown here is derived from an EMBL/GenBank/DDBJ whole genome shotgun (WGS) entry which is preliminary data.</text>
</comment>
<name>A0A8J3VTH2_9ACTN</name>
<proteinExistence type="inferred from homology"/>
<dbReference type="Pfam" id="PF00754">
    <property type="entry name" value="F5_F8_type_C"/>
    <property type="match status" value="1"/>
</dbReference>
<gene>
    <name evidence="10" type="ORF">Raf01_66040</name>
</gene>
<organism evidence="10 11">
    <name type="scientific">Rugosimonospora africana</name>
    <dbReference type="NCBI Taxonomy" id="556532"/>
    <lineage>
        <taxon>Bacteria</taxon>
        <taxon>Bacillati</taxon>
        <taxon>Actinomycetota</taxon>
        <taxon>Actinomycetes</taxon>
        <taxon>Micromonosporales</taxon>
        <taxon>Micromonosporaceae</taxon>
        <taxon>Rugosimonospora</taxon>
    </lineage>
</organism>
<dbReference type="PANTHER" id="PTHR34983:SF1">
    <property type="entry name" value="ARABINOGALACTAN ENDO-BETA-1,4-GALACTANASE A"/>
    <property type="match status" value="1"/>
</dbReference>